<dbReference type="Proteomes" id="UP001596108">
    <property type="component" value="Unassembled WGS sequence"/>
</dbReference>
<evidence type="ECO:0000256" key="3">
    <source>
        <dbReference type="ARBA" id="ARBA00022968"/>
    </source>
</evidence>
<comment type="caution">
    <text evidence="7">The sequence shown here is derived from an EMBL/GenBank/DDBJ whole genome shotgun (WGS) entry which is preliminary data.</text>
</comment>
<keyword evidence="3" id="KW-0735">Signal-anchor</keyword>
<organism evidence="7 8">
    <name type="scientific">Cohnella yongneupensis</name>
    <dbReference type="NCBI Taxonomy" id="425006"/>
    <lineage>
        <taxon>Bacteria</taxon>
        <taxon>Bacillati</taxon>
        <taxon>Bacillota</taxon>
        <taxon>Bacilli</taxon>
        <taxon>Bacillales</taxon>
        <taxon>Paenibacillaceae</taxon>
        <taxon>Cohnella</taxon>
    </lineage>
</organism>
<dbReference type="SUPFAM" id="SSF52833">
    <property type="entry name" value="Thioredoxin-like"/>
    <property type="match status" value="1"/>
</dbReference>
<evidence type="ECO:0000256" key="5">
    <source>
        <dbReference type="ARBA" id="ARBA00023284"/>
    </source>
</evidence>
<feature type="domain" description="Thioredoxin" evidence="6">
    <location>
        <begin position="35"/>
        <end position="174"/>
    </location>
</feature>
<sequence>MGRHRKLVQYLILAFVLLVGGYAIGNSLFTSSAVLAKGDKTPGFKLADLNNVAHDWKEYEGKPVILNFWGTFCPPCRDEMPALQKEYEKWHDQGLELVGINLSEDGITVERFASEVGAQFPILLDNDKKTERAFGLKQYPTTFFIAADGTIQDVVVGGPLAEEDIEARIMRLMETK</sequence>
<protein>
    <submittedName>
        <fullName evidence="7">Redoxin domain-containing protein</fullName>
    </submittedName>
</protein>
<dbReference type="CDD" id="cd02966">
    <property type="entry name" value="TlpA_like_family"/>
    <property type="match status" value="1"/>
</dbReference>
<dbReference type="InterPro" id="IPR017937">
    <property type="entry name" value="Thioredoxin_CS"/>
</dbReference>
<dbReference type="RefSeq" id="WP_378113669.1">
    <property type="nucleotide sequence ID" value="NZ_JBHSNC010000056.1"/>
</dbReference>
<dbReference type="PANTHER" id="PTHR42852">
    <property type="entry name" value="THIOL:DISULFIDE INTERCHANGE PROTEIN DSBE"/>
    <property type="match status" value="1"/>
</dbReference>
<evidence type="ECO:0000313" key="8">
    <source>
        <dbReference type="Proteomes" id="UP001596108"/>
    </source>
</evidence>
<accession>A0ABW0R381</accession>
<gene>
    <name evidence="7" type="ORF">ACFPQ4_19990</name>
</gene>
<dbReference type="Gene3D" id="3.40.30.10">
    <property type="entry name" value="Glutaredoxin"/>
    <property type="match status" value="1"/>
</dbReference>
<name>A0ABW0R381_9BACL</name>
<dbReference type="PROSITE" id="PS51352">
    <property type="entry name" value="THIOREDOXIN_2"/>
    <property type="match status" value="1"/>
</dbReference>
<evidence type="ECO:0000259" key="6">
    <source>
        <dbReference type="PROSITE" id="PS51352"/>
    </source>
</evidence>
<dbReference type="PANTHER" id="PTHR42852:SF6">
    <property type="entry name" value="THIOL:DISULFIDE INTERCHANGE PROTEIN DSBE"/>
    <property type="match status" value="1"/>
</dbReference>
<evidence type="ECO:0000256" key="4">
    <source>
        <dbReference type="ARBA" id="ARBA00023157"/>
    </source>
</evidence>
<dbReference type="InterPro" id="IPR050553">
    <property type="entry name" value="Thioredoxin_ResA/DsbE_sf"/>
</dbReference>
<evidence type="ECO:0000313" key="7">
    <source>
        <dbReference type="EMBL" id="MFC5531703.1"/>
    </source>
</evidence>
<evidence type="ECO:0000256" key="1">
    <source>
        <dbReference type="ARBA" id="ARBA00004196"/>
    </source>
</evidence>
<keyword evidence="2" id="KW-0201">Cytochrome c-type biogenesis</keyword>
<dbReference type="InterPro" id="IPR000866">
    <property type="entry name" value="AhpC/TSA"/>
</dbReference>
<dbReference type="InterPro" id="IPR036249">
    <property type="entry name" value="Thioredoxin-like_sf"/>
</dbReference>
<dbReference type="PROSITE" id="PS00194">
    <property type="entry name" value="THIOREDOXIN_1"/>
    <property type="match status" value="1"/>
</dbReference>
<keyword evidence="4" id="KW-1015">Disulfide bond</keyword>
<dbReference type="Pfam" id="PF00578">
    <property type="entry name" value="AhpC-TSA"/>
    <property type="match status" value="1"/>
</dbReference>
<keyword evidence="5" id="KW-0676">Redox-active center</keyword>
<proteinExistence type="predicted"/>
<reference evidence="8" key="1">
    <citation type="journal article" date="2019" name="Int. J. Syst. Evol. Microbiol.">
        <title>The Global Catalogue of Microorganisms (GCM) 10K type strain sequencing project: providing services to taxonomists for standard genome sequencing and annotation.</title>
        <authorList>
            <consortium name="The Broad Institute Genomics Platform"/>
            <consortium name="The Broad Institute Genome Sequencing Center for Infectious Disease"/>
            <person name="Wu L."/>
            <person name="Ma J."/>
        </authorList>
    </citation>
    <scope>NUCLEOTIDE SEQUENCE [LARGE SCALE GENOMIC DNA]</scope>
    <source>
        <strain evidence="8">CGMCC 1.18578</strain>
    </source>
</reference>
<dbReference type="EMBL" id="JBHSNC010000056">
    <property type="protein sequence ID" value="MFC5531703.1"/>
    <property type="molecule type" value="Genomic_DNA"/>
</dbReference>
<evidence type="ECO:0000256" key="2">
    <source>
        <dbReference type="ARBA" id="ARBA00022748"/>
    </source>
</evidence>
<keyword evidence="8" id="KW-1185">Reference proteome</keyword>
<comment type="subcellular location">
    <subcellularLocation>
        <location evidence="1">Cell envelope</location>
    </subcellularLocation>
</comment>
<dbReference type="InterPro" id="IPR013766">
    <property type="entry name" value="Thioredoxin_domain"/>
</dbReference>
<keyword evidence="3" id="KW-0812">Transmembrane</keyword>